<dbReference type="Pfam" id="PF17784">
    <property type="entry name" value="Sulfotransfer_4"/>
    <property type="match status" value="1"/>
</dbReference>
<reference evidence="1 2" key="1">
    <citation type="journal article" date="2013" name="Antonie Van Leeuwenhoek">
        <title>Echinimonas agarilytica gen. nov., sp. nov., a new gammaproteobacterium isolated from the sea urchin Strongylocentrotus intermedius.</title>
        <authorList>
            <person name="Nedashkovskaya O.I."/>
            <person name="Stenkova A.M."/>
            <person name="Zhukova N.V."/>
            <person name="Van Trappen S."/>
            <person name="Lee J.S."/>
            <person name="Kim S.B."/>
        </authorList>
    </citation>
    <scope>NUCLEOTIDE SEQUENCE [LARGE SCALE GENOMIC DNA]</scope>
    <source>
        <strain evidence="1 2">KMM 6351</strain>
    </source>
</reference>
<dbReference type="SUPFAM" id="SSF52540">
    <property type="entry name" value="P-loop containing nucleoside triphosphate hydrolases"/>
    <property type="match status" value="1"/>
</dbReference>
<name>A0AA41W6Y3_9GAMM</name>
<dbReference type="RefSeq" id="WP_251261544.1">
    <property type="nucleotide sequence ID" value="NZ_JAMQGP010000004.1"/>
</dbReference>
<sequence>MRNVIVHVGFPKTGTTTLQRYLFSRLQGIEYWGKEVESTQFDALNDFIFENDEGVLNTNLLSQEKDTLLISNEDYTHPKVATSLFSVATDLGKLYPDAKIIIVIRNQLDFVKSWFNAGFEHSSVSFSEFIANFSDSILYKSGALNYDEIVYKYQEVFGVQSVKVIPFELLKFDPNVFYAEISETIGLDKDEVLSLVSGKHTNHPKSTLYLFVKKIYESSLGRFVNINSLLPGSLLLFLKNFIRKIGQPAHVEYTDNQLKRIHDSYAASNIRLSNMLKSDLKKFNYPMGGL</sequence>
<keyword evidence="2" id="KW-1185">Reference proteome</keyword>
<evidence type="ECO:0000313" key="1">
    <source>
        <dbReference type="EMBL" id="MCM2680120.1"/>
    </source>
</evidence>
<dbReference type="InterPro" id="IPR027417">
    <property type="entry name" value="P-loop_NTPase"/>
</dbReference>
<gene>
    <name evidence="1" type="ORF">NAF29_10635</name>
</gene>
<proteinExistence type="predicted"/>
<evidence type="ECO:0000313" key="2">
    <source>
        <dbReference type="Proteomes" id="UP001165393"/>
    </source>
</evidence>
<dbReference type="AlphaFoldDB" id="A0AA41W6Y3"/>
<dbReference type="EMBL" id="JAMQGP010000004">
    <property type="protein sequence ID" value="MCM2680120.1"/>
    <property type="molecule type" value="Genomic_DNA"/>
</dbReference>
<dbReference type="InterPro" id="IPR040632">
    <property type="entry name" value="Sulfotransfer_4"/>
</dbReference>
<accession>A0AA41W6Y3</accession>
<protein>
    <submittedName>
        <fullName evidence="1">Sulfotransferase domain-containing protein</fullName>
    </submittedName>
</protein>
<organism evidence="1 2">
    <name type="scientific">Echinimonas agarilytica</name>
    <dbReference type="NCBI Taxonomy" id="1215918"/>
    <lineage>
        <taxon>Bacteria</taxon>
        <taxon>Pseudomonadati</taxon>
        <taxon>Pseudomonadota</taxon>
        <taxon>Gammaproteobacteria</taxon>
        <taxon>Alteromonadales</taxon>
        <taxon>Echinimonadaceae</taxon>
        <taxon>Echinimonas</taxon>
    </lineage>
</organism>
<dbReference type="Proteomes" id="UP001165393">
    <property type="component" value="Unassembled WGS sequence"/>
</dbReference>
<dbReference type="Gene3D" id="3.40.50.300">
    <property type="entry name" value="P-loop containing nucleotide triphosphate hydrolases"/>
    <property type="match status" value="1"/>
</dbReference>
<comment type="caution">
    <text evidence="1">The sequence shown here is derived from an EMBL/GenBank/DDBJ whole genome shotgun (WGS) entry which is preliminary data.</text>
</comment>